<organism evidence="2 3">
    <name type="scientific">Leucothrix arctica</name>
    <dbReference type="NCBI Taxonomy" id="1481894"/>
    <lineage>
        <taxon>Bacteria</taxon>
        <taxon>Pseudomonadati</taxon>
        <taxon>Pseudomonadota</taxon>
        <taxon>Gammaproteobacteria</taxon>
        <taxon>Thiotrichales</taxon>
        <taxon>Thiotrichaceae</taxon>
        <taxon>Leucothrix</taxon>
    </lineage>
</organism>
<sequence length="192" mass="20696">MKTWKLITCAVTLTFASSAWGYSVEEKNPFAALQWTFGDKSLKPDVLVGYRSVDVETDGDVSGWQASASYAPHEGIDKLKVEGVTGDEDVQYTYGAGYSLQERKALLTGGVTGNYLTAGADVVLGHRKKVEAYFGVTTLDGYDVPNEPVSKTDSSTTDSASADTFVETDTSTVAVNDDLQTEYFPEYSDCGC</sequence>
<dbReference type="RefSeq" id="WP_109826446.1">
    <property type="nucleotide sequence ID" value="NZ_QGKL01000042.1"/>
</dbReference>
<evidence type="ECO:0000256" key="1">
    <source>
        <dbReference type="SAM" id="SignalP"/>
    </source>
</evidence>
<feature type="signal peptide" evidence="1">
    <location>
        <begin position="1"/>
        <end position="21"/>
    </location>
</feature>
<evidence type="ECO:0000313" key="2">
    <source>
        <dbReference type="EMBL" id="PWQ93950.1"/>
    </source>
</evidence>
<feature type="chain" id="PRO_5016258857" description="Outer membrane protein beta-barrel domain-containing protein" evidence="1">
    <location>
        <begin position="22"/>
        <end position="192"/>
    </location>
</feature>
<keyword evidence="3" id="KW-1185">Reference proteome</keyword>
<dbReference type="EMBL" id="QGKL01000042">
    <property type="protein sequence ID" value="PWQ93950.1"/>
    <property type="molecule type" value="Genomic_DNA"/>
</dbReference>
<reference evidence="2 3" key="1">
    <citation type="submission" date="2018-05" db="EMBL/GenBank/DDBJ databases">
        <title>Leucothrix arctica sp. nov., isolated from Arctic seawater.</title>
        <authorList>
            <person name="Choi A."/>
            <person name="Baek K."/>
        </authorList>
    </citation>
    <scope>NUCLEOTIDE SEQUENCE [LARGE SCALE GENOMIC DNA]</scope>
    <source>
        <strain evidence="2 3">IMCC9719</strain>
    </source>
</reference>
<name>A0A317CCB4_9GAMM</name>
<protein>
    <recommendedName>
        <fullName evidence="4">Outer membrane protein beta-barrel domain-containing protein</fullName>
    </recommendedName>
</protein>
<dbReference type="AlphaFoldDB" id="A0A317CCB4"/>
<evidence type="ECO:0000313" key="3">
    <source>
        <dbReference type="Proteomes" id="UP000245506"/>
    </source>
</evidence>
<dbReference type="OrthoDB" id="5623526at2"/>
<accession>A0A317CCB4</accession>
<dbReference type="Proteomes" id="UP000245506">
    <property type="component" value="Unassembled WGS sequence"/>
</dbReference>
<proteinExistence type="predicted"/>
<evidence type="ECO:0008006" key="4">
    <source>
        <dbReference type="Google" id="ProtNLM"/>
    </source>
</evidence>
<keyword evidence="1" id="KW-0732">Signal</keyword>
<gene>
    <name evidence="2" type="ORF">DKT75_20350</name>
</gene>
<comment type="caution">
    <text evidence="2">The sequence shown here is derived from an EMBL/GenBank/DDBJ whole genome shotgun (WGS) entry which is preliminary data.</text>
</comment>